<organism evidence="13 14">
    <name type="scientific">Candida boidinii</name>
    <name type="common">Yeast</name>
    <dbReference type="NCBI Taxonomy" id="5477"/>
    <lineage>
        <taxon>Eukaryota</taxon>
        <taxon>Fungi</taxon>
        <taxon>Dikarya</taxon>
        <taxon>Ascomycota</taxon>
        <taxon>Saccharomycotina</taxon>
        <taxon>Pichiomycetes</taxon>
        <taxon>Pichiales</taxon>
        <taxon>Pichiaceae</taxon>
        <taxon>Ogataea</taxon>
        <taxon>Ogataea/Candida clade</taxon>
    </lineage>
</organism>
<evidence type="ECO:0000256" key="11">
    <source>
        <dbReference type="ARBA" id="ARBA00077451"/>
    </source>
</evidence>
<evidence type="ECO:0000313" key="14">
    <source>
        <dbReference type="Proteomes" id="UP001165120"/>
    </source>
</evidence>
<dbReference type="PANTHER" id="PTHR11063:SF8">
    <property type="entry name" value="DELTA-1-PYRROLINE-5-CARBOXYLATE SYNTHASE"/>
    <property type="match status" value="1"/>
</dbReference>
<comment type="catalytic activity">
    <reaction evidence="7">
        <text>L-glutamate 5-semialdehyde + phosphate + NADP(+) = L-glutamyl 5-phosphate + NADPH + H(+)</text>
        <dbReference type="Rhea" id="RHEA:19541"/>
        <dbReference type="ChEBI" id="CHEBI:15378"/>
        <dbReference type="ChEBI" id="CHEBI:43474"/>
        <dbReference type="ChEBI" id="CHEBI:57783"/>
        <dbReference type="ChEBI" id="CHEBI:58066"/>
        <dbReference type="ChEBI" id="CHEBI:58274"/>
        <dbReference type="ChEBI" id="CHEBI:58349"/>
        <dbReference type="EC" id="1.2.1.41"/>
    </reaction>
</comment>
<sequence length="449" mass="49630">MAEEIARNAHLASTVLKTLSDEQRSLALYKIKQGLLDSKDEILKANQLDLDAAIANNLSSALIKRLDLSKNDKFDSMCSGILDVSNLEDPLNKIDLATKLDDGLNLYRLTCPVGVLLIIFESRPEVIANITALAIKSGNAAILKGGKESLNTFKSMSKIINNILDNETSVPKNSIQLISTRGEVSDLLNQDKYIDLVIPRGSNELVRNIKSNTKIPVLGHADGICSIYLDEFASFEKSEKIIIDSKTNYPAGCNAVETLLINEKLINDNNGKFYYDILNSLINSNIVLHLSSDLYNNFDKEFKTKNENSIKLAEEIDFNKEFLSFDIAIKSVKSVQDAILHINSHSSKHTDCILTENEANAEIFLKGIDSSGVYWNCSTRFADGFRYGFGTEVGISTNKIHARGPVGLEGLVCYYYQLRGDGHVVGDYVGGGGARVFKHEKLDTKHLKL</sequence>
<dbReference type="SUPFAM" id="SSF53720">
    <property type="entry name" value="ALDH-like"/>
    <property type="match status" value="1"/>
</dbReference>
<dbReference type="PIRSF" id="PIRSF000151">
    <property type="entry name" value="GPR"/>
    <property type="match status" value="1"/>
</dbReference>
<dbReference type="GO" id="GO:0008652">
    <property type="term" value="P:amino acid biosynthetic process"/>
    <property type="evidence" value="ECO:0007669"/>
    <property type="project" value="UniProtKB-KW"/>
</dbReference>
<dbReference type="GO" id="GO:0004350">
    <property type="term" value="F:glutamate-5-semialdehyde dehydrogenase activity"/>
    <property type="evidence" value="ECO:0007669"/>
    <property type="project" value="UniProtKB-EC"/>
</dbReference>
<keyword evidence="6" id="KW-0560">Oxidoreductase</keyword>
<dbReference type="InterPro" id="IPR016163">
    <property type="entry name" value="Ald_DH_C"/>
</dbReference>
<keyword evidence="14" id="KW-1185">Reference proteome</keyword>
<dbReference type="Gene3D" id="3.40.605.10">
    <property type="entry name" value="Aldehyde Dehydrogenase, Chain A, domain 1"/>
    <property type="match status" value="1"/>
</dbReference>
<dbReference type="EMBL" id="BSXN01000653">
    <property type="protein sequence ID" value="GME69364.1"/>
    <property type="molecule type" value="Genomic_DNA"/>
</dbReference>
<dbReference type="HAMAP" id="MF_00412">
    <property type="entry name" value="ProA"/>
    <property type="match status" value="1"/>
</dbReference>
<keyword evidence="5" id="KW-0521">NADP</keyword>
<accession>A0A9W6SZF0</accession>
<dbReference type="InterPro" id="IPR015590">
    <property type="entry name" value="Aldehyde_DH_dom"/>
</dbReference>
<dbReference type="AlphaFoldDB" id="A0A9W6SZF0"/>
<dbReference type="CDD" id="cd07079">
    <property type="entry name" value="ALDH_F18-19_ProA-GPR"/>
    <property type="match status" value="1"/>
</dbReference>
<evidence type="ECO:0000256" key="4">
    <source>
        <dbReference type="ARBA" id="ARBA00022650"/>
    </source>
</evidence>
<evidence type="ECO:0000256" key="7">
    <source>
        <dbReference type="ARBA" id="ARBA00049024"/>
    </source>
</evidence>
<comment type="pathway">
    <text evidence="1">Amino-acid biosynthesis; L-proline biosynthesis; L-glutamate 5-semialdehyde from L-glutamate: step 2/2.</text>
</comment>
<dbReference type="InterPro" id="IPR016162">
    <property type="entry name" value="Ald_DH_N"/>
</dbReference>
<dbReference type="Proteomes" id="UP001165120">
    <property type="component" value="Unassembled WGS sequence"/>
</dbReference>
<dbReference type="InterPro" id="IPR020593">
    <property type="entry name" value="G-glutamylP_reductase_CS"/>
</dbReference>
<reference evidence="13" key="1">
    <citation type="submission" date="2023-04" db="EMBL/GenBank/DDBJ databases">
        <title>Candida boidinii NBRC 10035.</title>
        <authorList>
            <person name="Ichikawa N."/>
            <person name="Sato H."/>
            <person name="Tonouchi N."/>
        </authorList>
    </citation>
    <scope>NUCLEOTIDE SEQUENCE</scope>
    <source>
        <strain evidence="13">NBRC 10035</strain>
    </source>
</reference>
<keyword evidence="4" id="KW-0641">Proline biosynthesis</keyword>
<comment type="caution">
    <text evidence="13">The sequence shown here is derived from an EMBL/GenBank/DDBJ whole genome shotgun (WGS) entry which is preliminary data.</text>
</comment>
<dbReference type="InterPro" id="IPR016161">
    <property type="entry name" value="Ald_DH/histidinol_DH"/>
</dbReference>
<dbReference type="NCBIfam" id="TIGR00407">
    <property type="entry name" value="proA"/>
    <property type="match status" value="1"/>
</dbReference>
<proteinExistence type="inferred from homology"/>
<evidence type="ECO:0000256" key="9">
    <source>
        <dbReference type="ARBA" id="ARBA00060997"/>
    </source>
</evidence>
<name>A0A9W6SZF0_CANBO</name>
<evidence type="ECO:0000256" key="2">
    <source>
        <dbReference type="ARBA" id="ARBA00013002"/>
    </source>
</evidence>
<gene>
    <name evidence="13" type="ORF">Cboi02_000226000</name>
</gene>
<evidence type="ECO:0000313" key="13">
    <source>
        <dbReference type="EMBL" id="GME69364.1"/>
    </source>
</evidence>
<keyword evidence="3" id="KW-0028">Amino-acid biosynthesis</keyword>
<dbReference type="PROSITE" id="PS01223">
    <property type="entry name" value="PROA"/>
    <property type="match status" value="1"/>
</dbReference>
<feature type="domain" description="Aldehyde dehydrogenase" evidence="12">
    <location>
        <begin position="3"/>
        <end position="264"/>
    </location>
</feature>
<dbReference type="NCBIfam" id="NF001221">
    <property type="entry name" value="PRK00197.1"/>
    <property type="match status" value="1"/>
</dbReference>
<dbReference type="GO" id="GO:0050661">
    <property type="term" value="F:NADP binding"/>
    <property type="evidence" value="ECO:0007669"/>
    <property type="project" value="InterPro"/>
</dbReference>
<comment type="similarity">
    <text evidence="9">Belongs to the gamma-glutamyl phosphate reductase family.</text>
</comment>
<evidence type="ECO:0000256" key="1">
    <source>
        <dbReference type="ARBA" id="ARBA00004985"/>
    </source>
</evidence>
<evidence type="ECO:0000256" key="10">
    <source>
        <dbReference type="ARBA" id="ARBA00075718"/>
    </source>
</evidence>
<evidence type="ECO:0000259" key="12">
    <source>
        <dbReference type="Pfam" id="PF00171"/>
    </source>
</evidence>
<dbReference type="FunFam" id="3.40.309.10:FF:000006">
    <property type="entry name" value="Gamma-glutamyl phosphate reductase"/>
    <property type="match status" value="1"/>
</dbReference>
<dbReference type="Gene3D" id="3.40.309.10">
    <property type="entry name" value="Aldehyde Dehydrogenase, Chain A, domain 2"/>
    <property type="match status" value="1"/>
</dbReference>
<protein>
    <recommendedName>
        <fullName evidence="2">glutamate-5-semialdehyde dehydrogenase</fullName>
        <ecNumber evidence="2">1.2.1.41</ecNumber>
    </recommendedName>
    <alternativeName>
        <fullName evidence="11">Glutamate-5-semialdehyde dehydrogenase</fullName>
    </alternativeName>
    <alternativeName>
        <fullName evidence="10">Glutamyl-gamma-semialdehyde dehydrogenase</fullName>
    </alternativeName>
</protein>
<evidence type="ECO:0000256" key="8">
    <source>
        <dbReference type="ARBA" id="ARBA00059423"/>
    </source>
</evidence>
<dbReference type="PANTHER" id="PTHR11063">
    <property type="entry name" value="GLUTAMATE SEMIALDEHYDE DEHYDROGENASE"/>
    <property type="match status" value="1"/>
</dbReference>
<dbReference type="InterPro" id="IPR000965">
    <property type="entry name" value="GPR_dom"/>
</dbReference>
<evidence type="ECO:0000256" key="5">
    <source>
        <dbReference type="ARBA" id="ARBA00022857"/>
    </source>
</evidence>
<dbReference type="Pfam" id="PF00171">
    <property type="entry name" value="Aldedh"/>
    <property type="match status" value="1"/>
</dbReference>
<dbReference type="InterPro" id="IPR012134">
    <property type="entry name" value="Glu-5-SA_DH"/>
</dbReference>
<dbReference type="EC" id="1.2.1.41" evidence="2"/>
<evidence type="ECO:0000256" key="3">
    <source>
        <dbReference type="ARBA" id="ARBA00022605"/>
    </source>
</evidence>
<comment type="function">
    <text evidence="8">Catalyzes the NADPH dependent reduction of L-gamma-glutamyl 5-phosphate into L-glutamate 5-semialdehyde and phosphate. The product spontaneously undergoes cyclization to form 1-pyrroline-5-carboxylate.</text>
</comment>
<evidence type="ECO:0000256" key="6">
    <source>
        <dbReference type="ARBA" id="ARBA00023002"/>
    </source>
</evidence>